<sequence>MESMMRKAFRVFLPCTFCFIIISLKAQRPQGRFLTDSIEVGKPFQYALSFRHSPKIEVFFPDTATDFRPFQIIKSDYFPTKTNAAGSLDSAVYTLLSFELDNVQTLEVPVWLLTARDCTAVYSAKDSIHLKELINEGALDTLDLKADTQIIPLQSQTNFPFILLISLLVLLIGTGVYLLFGETLTRQWELFLMFRRNQEFQRNFSRLTRDVTGKRGIDNAEKAVILWKMYLQRLERKPYATYTTKEITDNLSNAQLADALKSIDGVIYGGLASYNTADSLNVLRDAATQSYRNRRIELLQAPTVSARR</sequence>
<accession>A0A7U4E4P9</accession>
<reference evidence="3" key="1">
    <citation type="submission" date="2011-06" db="EMBL/GenBank/DDBJ databases">
        <title>The complete genome of chromosome of Runella slithyformis DSM 19594.</title>
        <authorList>
            <consortium name="US DOE Joint Genome Institute (JGI-PGF)"/>
            <person name="Lucas S."/>
            <person name="Han J."/>
            <person name="Lapidus A."/>
            <person name="Bruce D."/>
            <person name="Goodwin L."/>
            <person name="Pitluck S."/>
            <person name="Peters L."/>
            <person name="Kyrpides N."/>
            <person name="Mavromatis K."/>
            <person name="Ivanova N."/>
            <person name="Ovchinnikova G."/>
            <person name="Zhang X."/>
            <person name="Misra M."/>
            <person name="Detter J.C."/>
            <person name="Tapia R."/>
            <person name="Han C."/>
            <person name="Land M."/>
            <person name="Hauser L."/>
            <person name="Markowitz V."/>
            <person name="Cheng J.-F."/>
            <person name="Hugenholtz P."/>
            <person name="Woyke T."/>
            <person name="Wu D."/>
            <person name="Tindall B."/>
            <person name="Faehrich R."/>
            <person name="Brambilla E."/>
            <person name="Klenk H.-P."/>
            <person name="Eisen J.A."/>
        </authorList>
    </citation>
    <scope>NUCLEOTIDE SEQUENCE [LARGE SCALE GENOMIC DNA]</scope>
    <source>
        <strain evidence="3">ATCC 29530 / DSM 19594 / LMG 11500 / NCIMB 11436 / LSU 4</strain>
    </source>
</reference>
<evidence type="ECO:0000313" key="2">
    <source>
        <dbReference type="EMBL" id="AEI47514.1"/>
    </source>
</evidence>
<organism evidence="2 3">
    <name type="scientific">Runella slithyformis (strain ATCC 29530 / DSM 19594 / LMG 11500 / NCIMB 11436 / LSU 4)</name>
    <dbReference type="NCBI Taxonomy" id="761193"/>
    <lineage>
        <taxon>Bacteria</taxon>
        <taxon>Pseudomonadati</taxon>
        <taxon>Bacteroidota</taxon>
        <taxon>Cytophagia</taxon>
        <taxon>Cytophagales</taxon>
        <taxon>Spirosomataceae</taxon>
        <taxon>Runella</taxon>
    </lineage>
</organism>
<proteinExistence type="predicted"/>
<reference evidence="2 3" key="2">
    <citation type="journal article" date="2012" name="Stand. Genomic Sci.">
        <title>Complete genome sequence of the aquatic bacterium Runella slithyformis type strain (LSU 4(T)).</title>
        <authorList>
            <person name="Copeland A."/>
            <person name="Zhang X."/>
            <person name="Misra M."/>
            <person name="Lapidus A."/>
            <person name="Nolan M."/>
            <person name="Lucas S."/>
            <person name="Deshpande S."/>
            <person name="Cheng J.F."/>
            <person name="Tapia R."/>
            <person name="Goodwin L.A."/>
            <person name="Pitluck S."/>
            <person name="Liolios K."/>
            <person name="Pagani I."/>
            <person name="Ivanova N."/>
            <person name="Mikhailova N."/>
            <person name="Pati A."/>
            <person name="Chen A."/>
            <person name="Palaniappan K."/>
            <person name="Land M."/>
            <person name="Hauser L."/>
            <person name="Pan C."/>
            <person name="Jeffries C.D."/>
            <person name="Detter J.C."/>
            <person name="Brambilla E.M."/>
            <person name="Rohde M."/>
            <person name="Djao O.D."/>
            <person name="Goker M."/>
            <person name="Sikorski J."/>
            <person name="Tindall B.J."/>
            <person name="Woyke T."/>
            <person name="Bristow J."/>
            <person name="Eisen J.A."/>
            <person name="Markowitz V."/>
            <person name="Hugenholtz P."/>
            <person name="Kyrpides N.C."/>
            <person name="Klenk H.P."/>
            <person name="Mavromatis K."/>
        </authorList>
    </citation>
    <scope>NUCLEOTIDE SEQUENCE [LARGE SCALE GENOMIC DNA]</scope>
    <source>
        <strain evidence="3">ATCC 29530 / DSM 19594 / LMG 11500 / NCIMB 11436 / LSU 4</strain>
    </source>
</reference>
<dbReference type="EMBL" id="CP002859">
    <property type="protein sequence ID" value="AEI47514.1"/>
    <property type="molecule type" value="Genomic_DNA"/>
</dbReference>
<keyword evidence="1" id="KW-0472">Membrane</keyword>
<dbReference type="Proteomes" id="UP000000493">
    <property type="component" value="Chromosome"/>
</dbReference>
<keyword evidence="3" id="KW-1185">Reference proteome</keyword>
<evidence type="ECO:0000256" key="1">
    <source>
        <dbReference type="SAM" id="Phobius"/>
    </source>
</evidence>
<dbReference type="KEGG" id="rsi:Runsl_1083"/>
<protein>
    <submittedName>
        <fullName evidence="2">Uncharacterized protein</fullName>
    </submittedName>
</protein>
<gene>
    <name evidence="2" type="ordered locus">Runsl_1083</name>
</gene>
<keyword evidence="1" id="KW-1133">Transmembrane helix</keyword>
<keyword evidence="1" id="KW-0812">Transmembrane</keyword>
<evidence type="ECO:0000313" key="3">
    <source>
        <dbReference type="Proteomes" id="UP000000493"/>
    </source>
</evidence>
<name>A0A7U4E4P9_RUNSL</name>
<feature type="transmembrane region" description="Helical" evidence="1">
    <location>
        <begin position="159"/>
        <end position="180"/>
    </location>
</feature>
<dbReference type="AlphaFoldDB" id="A0A7U4E4P9"/>